<organism evidence="2 3">
    <name type="scientific">Jatrophihabitans telluris</name>
    <dbReference type="NCBI Taxonomy" id="2038343"/>
    <lineage>
        <taxon>Bacteria</taxon>
        <taxon>Bacillati</taxon>
        <taxon>Actinomycetota</taxon>
        <taxon>Actinomycetes</taxon>
        <taxon>Jatrophihabitantales</taxon>
        <taxon>Jatrophihabitantaceae</taxon>
        <taxon>Jatrophihabitans</taxon>
    </lineage>
</organism>
<dbReference type="Gene3D" id="3.20.20.450">
    <property type="entry name" value="EAL domain"/>
    <property type="match status" value="1"/>
</dbReference>
<reference evidence="2" key="1">
    <citation type="journal article" date="2018" name="Int. J. Syst. Evol. Microbiol.">
        <title>Jatrophihabitans telluris sp. nov., isolated from sediment soil of lava forest wetlands and the emended description of the genus Jatrophihabitans.</title>
        <authorList>
            <person name="Lee K.C."/>
            <person name="Suh M.K."/>
            <person name="Eom M.K."/>
            <person name="Kim K.K."/>
            <person name="Kim J.S."/>
            <person name="Kim D.S."/>
            <person name="Ko S.H."/>
            <person name="Shin Y.K."/>
            <person name="Lee J.S."/>
        </authorList>
    </citation>
    <scope>NUCLEOTIDE SEQUENCE</scope>
    <source>
        <strain evidence="2">N237</strain>
    </source>
</reference>
<accession>A0ABY4R0U0</accession>
<dbReference type="SUPFAM" id="SSF55781">
    <property type="entry name" value="GAF domain-like"/>
    <property type="match status" value="1"/>
</dbReference>
<dbReference type="SUPFAM" id="SSF141868">
    <property type="entry name" value="EAL domain-like"/>
    <property type="match status" value="1"/>
</dbReference>
<protein>
    <submittedName>
        <fullName evidence="2">EAL domain-containing protein</fullName>
    </submittedName>
</protein>
<dbReference type="RefSeq" id="WP_249773360.1">
    <property type="nucleotide sequence ID" value="NZ_CP097332.1"/>
</dbReference>
<dbReference type="InterPro" id="IPR003018">
    <property type="entry name" value="GAF"/>
</dbReference>
<proteinExistence type="predicted"/>
<name>A0ABY4R0U0_9ACTN</name>
<reference evidence="2" key="2">
    <citation type="submission" date="2022-05" db="EMBL/GenBank/DDBJ databases">
        <authorList>
            <person name="Kim J.-S."/>
            <person name="Lee K."/>
            <person name="Suh M."/>
            <person name="Eom M."/>
            <person name="Kim J.-S."/>
            <person name="Kim D.-S."/>
            <person name="Ko S.-H."/>
            <person name="Shin Y."/>
            <person name="Lee J.-S."/>
        </authorList>
    </citation>
    <scope>NUCLEOTIDE SEQUENCE</scope>
    <source>
        <strain evidence="2">N237</strain>
    </source>
</reference>
<dbReference type="Pfam" id="PF01590">
    <property type="entry name" value="GAF"/>
    <property type="match status" value="1"/>
</dbReference>
<dbReference type="InterPro" id="IPR035919">
    <property type="entry name" value="EAL_sf"/>
</dbReference>
<sequence>MHFKRPPRHFSGVSARRAGSLFGSVEIVLQPIVDVTTGSLVAAEALARFPNNPDTSVDETFALAYANGRGADLEAACLRSALRTKRAELPADVALTVNVSPNALDHAAVQSALAVDLTGVIIEITEHVASDLDVLRARLEELRSRGAQIAVDDASTGYAGLLRLTALRPDFVKLDRGLVRGARGSLEQSAVIEALVRLSHRMGARVLGEGVETLDDLTALAELDVDLAQGFYICEPTADLPVELPDAMESCRIARGELMRNENSAVPVADPIGIRRVTAALAASVQLADLQAALGSAAVNLGIDVISLSTLTGGRGLREVSCSGARVDPKLYRLADYPETKHALETGEMLEVHLADPFSDRAERAVMQADGTASMLLTPVIGRGQRLGVLEFRHGAHRRWSSHDLTQARILSEHIASVLLRMSLRTGPAVAVAG</sequence>
<dbReference type="Proteomes" id="UP001056336">
    <property type="component" value="Chromosome"/>
</dbReference>
<dbReference type="CDD" id="cd01948">
    <property type="entry name" value="EAL"/>
    <property type="match status" value="1"/>
</dbReference>
<evidence type="ECO:0000259" key="1">
    <source>
        <dbReference type="PROSITE" id="PS50883"/>
    </source>
</evidence>
<dbReference type="Pfam" id="PF00563">
    <property type="entry name" value="EAL"/>
    <property type="match status" value="1"/>
</dbReference>
<evidence type="ECO:0000313" key="3">
    <source>
        <dbReference type="Proteomes" id="UP001056336"/>
    </source>
</evidence>
<dbReference type="InterPro" id="IPR050706">
    <property type="entry name" value="Cyclic-di-GMP_PDE-like"/>
</dbReference>
<dbReference type="InterPro" id="IPR001633">
    <property type="entry name" value="EAL_dom"/>
</dbReference>
<dbReference type="SMART" id="SM00052">
    <property type="entry name" value="EAL"/>
    <property type="match status" value="1"/>
</dbReference>
<gene>
    <name evidence="2" type="ORF">M6D93_05515</name>
</gene>
<dbReference type="Gene3D" id="3.30.450.40">
    <property type="match status" value="1"/>
</dbReference>
<feature type="domain" description="EAL" evidence="1">
    <location>
        <begin position="8"/>
        <end position="250"/>
    </location>
</feature>
<dbReference type="PANTHER" id="PTHR33121:SF76">
    <property type="entry name" value="SIGNALING PROTEIN"/>
    <property type="match status" value="1"/>
</dbReference>
<dbReference type="PROSITE" id="PS50883">
    <property type="entry name" value="EAL"/>
    <property type="match status" value="1"/>
</dbReference>
<keyword evidence="3" id="KW-1185">Reference proteome</keyword>
<evidence type="ECO:0000313" key="2">
    <source>
        <dbReference type="EMBL" id="UQX89464.1"/>
    </source>
</evidence>
<dbReference type="InterPro" id="IPR029016">
    <property type="entry name" value="GAF-like_dom_sf"/>
</dbReference>
<dbReference type="PANTHER" id="PTHR33121">
    <property type="entry name" value="CYCLIC DI-GMP PHOSPHODIESTERASE PDEF"/>
    <property type="match status" value="1"/>
</dbReference>
<dbReference type="SMART" id="SM00065">
    <property type="entry name" value="GAF"/>
    <property type="match status" value="1"/>
</dbReference>
<dbReference type="EMBL" id="CP097332">
    <property type="protein sequence ID" value="UQX89464.1"/>
    <property type="molecule type" value="Genomic_DNA"/>
</dbReference>